<proteinExistence type="evidence at transcript level"/>
<dbReference type="EMBL" id="GAMC01021003">
    <property type="protein sequence ID" value="JAB85552.1"/>
    <property type="molecule type" value="mRNA"/>
</dbReference>
<evidence type="ECO:0000313" key="2">
    <source>
        <dbReference type="EMBL" id="JAB85546.1"/>
    </source>
</evidence>
<name>W8AXK7_CERCA</name>
<dbReference type="EMBL" id="GAMC01021005">
    <property type="protein sequence ID" value="JAB85550.1"/>
    <property type="molecule type" value="mRNA"/>
</dbReference>
<reference evidence="2" key="2">
    <citation type="journal article" date="2014" name="BMC Genomics">
        <title>A genomic perspective to assessing quality of mass-reared SIT flies used in Mediterranean fruit fly (Ceratitis capitata) eradication in California.</title>
        <authorList>
            <person name="Calla B."/>
            <person name="Hall B."/>
            <person name="Hou S."/>
            <person name="Geib S.M."/>
        </authorList>
    </citation>
    <scope>NUCLEOTIDE SEQUENCE</scope>
</reference>
<dbReference type="EMBL" id="GAMC01021009">
    <property type="protein sequence ID" value="JAB85546.1"/>
    <property type="molecule type" value="mRNA"/>
</dbReference>
<sequence length="135" mass="15714">MDEFKRAHQRMFKNGFQETERKERQEALRNTSIMEDDVNHRASRVFPNNSTTTNGSQVQMPPPPPQFASSPPRTQQQQQYNNQIVKAIFSVLVHTYLHTYVCVFLIQQTSVKTTTIKTTTRIKEIAYNTRHSSIN</sequence>
<accession>W8AXK7</accession>
<feature type="compositionally biased region" description="Basic and acidic residues" evidence="1">
    <location>
        <begin position="18"/>
        <end position="27"/>
    </location>
</feature>
<protein>
    <submittedName>
        <fullName evidence="2">Uncharacterized protein</fullName>
    </submittedName>
</protein>
<organism evidence="2">
    <name type="scientific">Ceratitis capitata</name>
    <name type="common">Mediterranean fruit fly</name>
    <name type="synonym">Tephritis capitata</name>
    <dbReference type="NCBI Taxonomy" id="7213"/>
    <lineage>
        <taxon>Eukaryota</taxon>
        <taxon>Metazoa</taxon>
        <taxon>Ecdysozoa</taxon>
        <taxon>Arthropoda</taxon>
        <taxon>Hexapoda</taxon>
        <taxon>Insecta</taxon>
        <taxon>Pterygota</taxon>
        <taxon>Neoptera</taxon>
        <taxon>Endopterygota</taxon>
        <taxon>Diptera</taxon>
        <taxon>Brachycera</taxon>
        <taxon>Muscomorpha</taxon>
        <taxon>Tephritoidea</taxon>
        <taxon>Tephritidae</taxon>
        <taxon>Ceratitis</taxon>
        <taxon>Ceratitis</taxon>
    </lineage>
</organism>
<dbReference type="EMBL" id="GAMC01021007">
    <property type="protein sequence ID" value="JAB85548.1"/>
    <property type="molecule type" value="mRNA"/>
</dbReference>
<dbReference type="OrthoDB" id="6021951at2759"/>
<feature type="compositionally biased region" description="Low complexity" evidence="1">
    <location>
        <begin position="67"/>
        <end position="78"/>
    </location>
</feature>
<feature type="compositionally biased region" description="Polar residues" evidence="1">
    <location>
        <begin position="46"/>
        <end position="55"/>
    </location>
</feature>
<evidence type="ECO:0000256" key="1">
    <source>
        <dbReference type="SAM" id="MobiDB-lite"/>
    </source>
</evidence>
<dbReference type="AlphaFoldDB" id="W8AXK7"/>
<feature type="region of interest" description="Disordered" evidence="1">
    <location>
        <begin position="1"/>
        <end position="78"/>
    </location>
</feature>
<reference evidence="2" key="1">
    <citation type="submission" date="2013-07" db="EMBL/GenBank/DDBJ databases">
        <authorList>
            <person name="Geib S."/>
        </authorList>
    </citation>
    <scope>NUCLEOTIDE SEQUENCE</scope>
</reference>